<dbReference type="Pfam" id="PF00481">
    <property type="entry name" value="PP2C"/>
    <property type="match status" value="1"/>
</dbReference>
<dbReference type="InterPro" id="IPR001932">
    <property type="entry name" value="PPM-type_phosphatase-like_dom"/>
</dbReference>
<dbReference type="CDD" id="cd00143">
    <property type="entry name" value="PP2Cc"/>
    <property type="match status" value="1"/>
</dbReference>
<dbReference type="Gene3D" id="3.60.40.10">
    <property type="entry name" value="PPM-type phosphatase domain"/>
    <property type="match status" value="1"/>
</dbReference>
<feature type="domain" description="PPM-type phosphatase" evidence="10">
    <location>
        <begin position="71"/>
        <end position="299"/>
    </location>
</feature>
<sequence>MLHCSHLKSSLPAPALDHVSELSPVYQHVNILTLHYSSINMSIYSHCTTPVSTCQYTRTALLQYQHVNILTLHSSSINIEDGDEDEVAGKEEEEGDEDEEEDDEEEEEEEEDLSMKVMEEPGADSGCTAVVALLKDQELYVANAGDSRCVVCRKGEAIEMSLDHKPEDDVEMERIVKAGGKVTGDGRVNGGLNLSRALGDHAYKQSENLPAEEQMITALPDVRTLMINPDEDEFMILACDGIWNSLSSQEVVDFVRPRIQEGHLKLSQICAELFDHCLAPNTLGDGTGCDNMTAVIVQFLPALSSTETKNLKRVALPIENCTEDASVKRSKTEESDLSVAFKKARAYHPRAFKRARVYHPKAFKKARAYHPREFKRSRAYRPRTFKKAGAYHLRAFKRSRVYLPWAFKRPRAYHPRAFKKAIVYHPRAFKKARVYHPRAFKKARAYHHRAFKRARAYRPRTFKKAGAYCPRVFRRNKAYHPRAVKRAKSYRSRAVKRAKSYRSRAVKRARACCPRAFMPARAYRPRAFKRSRASRPRALKRARAYCQEQDSDHPDFPNPVILSCD</sequence>
<evidence type="ECO:0000256" key="3">
    <source>
        <dbReference type="ARBA" id="ARBA00013081"/>
    </source>
</evidence>
<dbReference type="InterPro" id="IPR036457">
    <property type="entry name" value="PPM-type-like_dom_sf"/>
</dbReference>
<keyword evidence="8" id="KW-0464">Manganese</keyword>
<dbReference type="EC" id="3.1.3.16" evidence="3"/>
<evidence type="ECO:0000256" key="6">
    <source>
        <dbReference type="ARBA" id="ARBA00022842"/>
    </source>
</evidence>
<evidence type="ECO:0000256" key="9">
    <source>
        <dbReference type="SAM" id="MobiDB-lite"/>
    </source>
</evidence>
<dbReference type="EMBL" id="OE003935">
    <property type="protein sequence ID" value="CAD7460680.1"/>
    <property type="molecule type" value="Genomic_DNA"/>
</dbReference>
<comment type="cofactor">
    <cofactor evidence="1">
        <name>Mn(2+)</name>
        <dbReference type="ChEBI" id="CHEBI:29035"/>
    </cofactor>
</comment>
<keyword evidence="4" id="KW-0479">Metal-binding</keyword>
<evidence type="ECO:0000256" key="5">
    <source>
        <dbReference type="ARBA" id="ARBA00022801"/>
    </source>
</evidence>
<evidence type="ECO:0000256" key="7">
    <source>
        <dbReference type="ARBA" id="ARBA00022912"/>
    </source>
</evidence>
<evidence type="ECO:0000256" key="1">
    <source>
        <dbReference type="ARBA" id="ARBA00001936"/>
    </source>
</evidence>
<protein>
    <recommendedName>
        <fullName evidence="3">protein-serine/threonine phosphatase</fullName>
        <ecNumber evidence="3">3.1.3.16</ecNumber>
    </recommendedName>
</protein>
<dbReference type="SUPFAM" id="SSF81606">
    <property type="entry name" value="PP2C-like"/>
    <property type="match status" value="1"/>
</dbReference>
<evidence type="ECO:0000313" key="11">
    <source>
        <dbReference type="EMBL" id="CAD7460680.1"/>
    </source>
</evidence>
<keyword evidence="7" id="KW-0904">Protein phosphatase</keyword>
<dbReference type="AlphaFoldDB" id="A0A7R9ILW0"/>
<dbReference type="PROSITE" id="PS51746">
    <property type="entry name" value="PPM_2"/>
    <property type="match status" value="1"/>
</dbReference>
<dbReference type="PANTHER" id="PTHR13832:SF803">
    <property type="entry name" value="PROTEIN PHOSPHATASE 1G"/>
    <property type="match status" value="1"/>
</dbReference>
<gene>
    <name evidence="11" type="ORF">TTEB3V08_LOCUS8602</name>
</gene>
<dbReference type="GO" id="GO:0046872">
    <property type="term" value="F:metal ion binding"/>
    <property type="evidence" value="ECO:0007669"/>
    <property type="project" value="UniProtKB-KW"/>
</dbReference>
<evidence type="ECO:0000256" key="2">
    <source>
        <dbReference type="ARBA" id="ARBA00006702"/>
    </source>
</evidence>
<dbReference type="InterPro" id="IPR015655">
    <property type="entry name" value="PP2C"/>
</dbReference>
<feature type="region of interest" description="Disordered" evidence="9">
    <location>
        <begin position="76"/>
        <end position="116"/>
    </location>
</feature>
<dbReference type="SMART" id="SM00332">
    <property type="entry name" value="PP2Cc"/>
    <property type="match status" value="1"/>
</dbReference>
<proteinExistence type="inferred from homology"/>
<feature type="compositionally biased region" description="Acidic residues" evidence="9">
    <location>
        <begin position="80"/>
        <end position="112"/>
    </location>
</feature>
<evidence type="ECO:0000256" key="8">
    <source>
        <dbReference type="ARBA" id="ARBA00023211"/>
    </source>
</evidence>
<name>A0A7R9ILW0_9NEOP</name>
<keyword evidence="6" id="KW-0460">Magnesium</keyword>
<keyword evidence="5" id="KW-0378">Hydrolase</keyword>
<evidence type="ECO:0000256" key="4">
    <source>
        <dbReference type="ARBA" id="ARBA00022723"/>
    </source>
</evidence>
<organism evidence="11">
    <name type="scientific">Timema tahoe</name>
    <dbReference type="NCBI Taxonomy" id="61484"/>
    <lineage>
        <taxon>Eukaryota</taxon>
        <taxon>Metazoa</taxon>
        <taxon>Ecdysozoa</taxon>
        <taxon>Arthropoda</taxon>
        <taxon>Hexapoda</taxon>
        <taxon>Insecta</taxon>
        <taxon>Pterygota</taxon>
        <taxon>Neoptera</taxon>
        <taxon>Polyneoptera</taxon>
        <taxon>Phasmatodea</taxon>
        <taxon>Timematodea</taxon>
        <taxon>Timematoidea</taxon>
        <taxon>Timematidae</taxon>
        <taxon>Timema</taxon>
    </lineage>
</organism>
<evidence type="ECO:0000259" key="10">
    <source>
        <dbReference type="PROSITE" id="PS51746"/>
    </source>
</evidence>
<comment type="similarity">
    <text evidence="2">Belongs to the PP2C family.</text>
</comment>
<reference evidence="11" key="1">
    <citation type="submission" date="2020-11" db="EMBL/GenBank/DDBJ databases">
        <authorList>
            <person name="Tran Van P."/>
        </authorList>
    </citation>
    <scope>NUCLEOTIDE SEQUENCE</scope>
</reference>
<dbReference type="PANTHER" id="PTHR13832">
    <property type="entry name" value="PROTEIN PHOSPHATASE 2C"/>
    <property type="match status" value="1"/>
</dbReference>
<dbReference type="GO" id="GO:0004722">
    <property type="term" value="F:protein serine/threonine phosphatase activity"/>
    <property type="evidence" value="ECO:0007669"/>
    <property type="project" value="UniProtKB-EC"/>
</dbReference>
<accession>A0A7R9ILW0</accession>